<keyword evidence="3" id="KW-1133">Transmembrane helix</keyword>
<dbReference type="Proteomes" id="UP001500620">
    <property type="component" value="Unassembled WGS sequence"/>
</dbReference>
<protein>
    <recommendedName>
        <fullName evidence="6">Membrane transport protein MMPL domain-containing protein</fullName>
    </recommendedName>
</protein>
<evidence type="ECO:0000256" key="3">
    <source>
        <dbReference type="ARBA" id="ARBA00022989"/>
    </source>
</evidence>
<evidence type="ECO:0000313" key="7">
    <source>
        <dbReference type="EMBL" id="GAA4261494.1"/>
    </source>
</evidence>
<reference evidence="8" key="1">
    <citation type="journal article" date="2019" name="Int. J. Syst. Evol. Microbiol.">
        <title>The Global Catalogue of Microorganisms (GCM) 10K type strain sequencing project: providing services to taxonomists for standard genome sequencing and annotation.</title>
        <authorList>
            <consortium name="The Broad Institute Genomics Platform"/>
            <consortium name="The Broad Institute Genome Sequencing Center for Infectious Disease"/>
            <person name="Wu L."/>
            <person name="Ma J."/>
        </authorList>
    </citation>
    <scope>NUCLEOTIDE SEQUENCE [LARGE SCALE GENOMIC DNA]</scope>
    <source>
        <strain evidence="8">JCM 17441</strain>
    </source>
</reference>
<evidence type="ECO:0000256" key="1">
    <source>
        <dbReference type="ARBA" id="ARBA00004141"/>
    </source>
</evidence>
<keyword evidence="8" id="KW-1185">Reference proteome</keyword>
<evidence type="ECO:0000256" key="5">
    <source>
        <dbReference type="SAM" id="MobiDB-lite"/>
    </source>
</evidence>
<keyword evidence="4" id="KW-0472">Membrane</keyword>
<feature type="region of interest" description="Disordered" evidence="5">
    <location>
        <begin position="125"/>
        <end position="149"/>
    </location>
</feature>
<dbReference type="EMBL" id="BAABAT010000046">
    <property type="protein sequence ID" value="GAA4261494.1"/>
    <property type="molecule type" value="Genomic_DNA"/>
</dbReference>
<comment type="caution">
    <text evidence="7">The sequence shown here is derived from an EMBL/GenBank/DDBJ whole genome shotgun (WGS) entry which is preliminary data.</text>
</comment>
<organism evidence="7 8">
    <name type="scientific">Dactylosporangium darangshiense</name>
    <dbReference type="NCBI Taxonomy" id="579108"/>
    <lineage>
        <taxon>Bacteria</taxon>
        <taxon>Bacillati</taxon>
        <taxon>Actinomycetota</taxon>
        <taxon>Actinomycetes</taxon>
        <taxon>Micromonosporales</taxon>
        <taxon>Micromonosporaceae</taxon>
        <taxon>Dactylosporangium</taxon>
    </lineage>
</organism>
<feature type="compositionally biased region" description="Basic and acidic residues" evidence="5">
    <location>
        <begin position="138"/>
        <end position="149"/>
    </location>
</feature>
<evidence type="ECO:0000256" key="4">
    <source>
        <dbReference type="ARBA" id="ARBA00023136"/>
    </source>
</evidence>
<dbReference type="RefSeq" id="WP_345138404.1">
    <property type="nucleotide sequence ID" value="NZ_BAABAT010000046.1"/>
</dbReference>
<evidence type="ECO:0000313" key="8">
    <source>
        <dbReference type="Proteomes" id="UP001500620"/>
    </source>
</evidence>
<dbReference type="InterPro" id="IPR004869">
    <property type="entry name" value="MMPL_dom"/>
</dbReference>
<comment type="subcellular location">
    <subcellularLocation>
        <location evidence="1">Membrane</location>
        <topology evidence="1">Multi-pass membrane protein</topology>
    </subcellularLocation>
</comment>
<feature type="domain" description="Membrane transport protein MMPL" evidence="6">
    <location>
        <begin position="20"/>
        <end position="136"/>
    </location>
</feature>
<name>A0ABP8DQ21_9ACTN</name>
<gene>
    <name evidence="7" type="ORF">GCM10022255_094300</name>
</gene>
<evidence type="ECO:0000259" key="6">
    <source>
        <dbReference type="Pfam" id="PF03176"/>
    </source>
</evidence>
<accession>A0ABP8DQ21</accession>
<dbReference type="Pfam" id="PF03176">
    <property type="entry name" value="MMPL"/>
    <property type="match status" value="1"/>
</dbReference>
<feature type="compositionally biased region" description="Gly residues" evidence="5">
    <location>
        <begin position="128"/>
        <end position="137"/>
    </location>
</feature>
<keyword evidence="2" id="KW-0812">Transmembrane</keyword>
<proteinExistence type="predicted"/>
<evidence type="ECO:0000256" key="2">
    <source>
        <dbReference type="ARBA" id="ARBA00022692"/>
    </source>
</evidence>
<sequence>MIAVALVGFGYAAAPDNDFSGGNSDSAKAQALIEKHFPERQGDTLTLAIKADKGIDDPAVRRKIEKVIADLDASPITGPITSPYQDSNLVAKDRHIARTTIPLTEEDAKKTEVKSLVDVVKQASGDGVSLGLGGNPGREGRDTRAGAGR</sequence>